<reference evidence="3" key="1">
    <citation type="journal article" date="2019" name="Int. J. Syst. Evol. Microbiol.">
        <title>The Global Catalogue of Microorganisms (GCM) 10K type strain sequencing project: providing services to taxonomists for standard genome sequencing and annotation.</title>
        <authorList>
            <consortium name="The Broad Institute Genomics Platform"/>
            <consortium name="The Broad Institute Genome Sequencing Center for Infectious Disease"/>
            <person name="Wu L."/>
            <person name="Ma J."/>
        </authorList>
    </citation>
    <scope>NUCLEOTIDE SEQUENCE [LARGE SCALE GENOMIC DNA]</scope>
    <source>
        <strain evidence="3">CECT 8064</strain>
    </source>
</reference>
<evidence type="ECO:0008006" key="4">
    <source>
        <dbReference type="Google" id="ProtNLM"/>
    </source>
</evidence>
<name>A0ABV9BTG4_9ACTN</name>
<organism evidence="2 3">
    <name type="scientific">Streptomyces ehimensis</name>
    <dbReference type="NCBI Taxonomy" id="68195"/>
    <lineage>
        <taxon>Bacteria</taxon>
        <taxon>Bacillati</taxon>
        <taxon>Actinomycetota</taxon>
        <taxon>Actinomycetes</taxon>
        <taxon>Kitasatosporales</taxon>
        <taxon>Streptomycetaceae</taxon>
        <taxon>Streptomyces</taxon>
    </lineage>
</organism>
<dbReference type="EMBL" id="JBHSFS010000019">
    <property type="protein sequence ID" value="MFC4517301.1"/>
    <property type="molecule type" value="Genomic_DNA"/>
</dbReference>
<dbReference type="Proteomes" id="UP001595990">
    <property type="component" value="Unassembled WGS sequence"/>
</dbReference>
<dbReference type="RefSeq" id="WP_417923996.1">
    <property type="nucleotide sequence ID" value="NZ_JBHSFS010000019.1"/>
</dbReference>
<feature type="signal peptide" evidence="1">
    <location>
        <begin position="1"/>
        <end position="26"/>
    </location>
</feature>
<sequence length="196" mass="19756">MSAARPFVLAAATAGALLLGASPAVAGGVIVFDSPSVNNTCAQKGMGTRGRAASAPGSATGDVIGLPAAAPLNHCGGADLPVQTINDLITQITQGAAQRAKTPTDAEPKEADPDLQQACKDIQDCALEKADIGKYMPQVPALLAEAAAATQAGKGPLASAQKQFLSGLVTPKPEAGPSYSNPLSYLFHAIAPTYFF</sequence>
<evidence type="ECO:0000313" key="3">
    <source>
        <dbReference type="Proteomes" id="UP001595990"/>
    </source>
</evidence>
<keyword evidence="3" id="KW-1185">Reference proteome</keyword>
<gene>
    <name evidence="2" type="ORF">ACFPEN_30860</name>
</gene>
<feature type="chain" id="PRO_5045652879" description="Secreted protein" evidence="1">
    <location>
        <begin position="27"/>
        <end position="196"/>
    </location>
</feature>
<comment type="caution">
    <text evidence="2">The sequence shown here is derived from an EMBL/GenBank/DDBJ whole genome shotgun (WGS) entry which is preliminary data.</text>
</comment>
<accession>A0ABV9BTG4</accession>
<protein>
    <recommendedName>
        <fullName evidence="4">Secreted protein</fullName>
    </recommendedName>
</protein>
<evidence type="ECO:0000313" key="2">
    <source>
        <dbReference type="EMBL" id="MFC4517301.1"/>
    </source>
</evidence>
<evidence type="ECO:0000256" key="1">
    <source>
        <dbReference type="SAM" id="SignalP"/>
    </source>
</evidence>
<proteinExistence type="predicted"/>
<keyword evidence="1" id="KW-0732">Signal</keyword>